<evidence type="ECO:0000313" key="3">
    <source>
        <dbReference type="EMBL" id="MBB3891821.1"/>
    </source>
</evidence>
<evidence type="ECO:0000256" key="1">
    <source>
        <dbReference type="SAM" id="MobiDB-lite"/>
    </source>
</evidence>
<evidence type="ECO:0008006" key="5">
    <source>
        <dbReference type="Google" id="ProtNLM"/>
    </source>
</evidence>
<sequence length="132" mass="13261">MNAKFLPALAGAALAALAASAAAQQPMPYEQGRGVNPPIDNPANPPGRNYEAPPVAETGRGVNTAATTSDLRAGSRVKDAAGAEVGQVVKVDGGMVTLSSKGKTTKVPMSSLSTSGSDIISSTSRAEVWAPK</sequence>
<name>A0A840A2U2_9CAUL</name>
<feature type="signal peptide" evidence="2">
    <location>
        <begin position="1"/>
        <end position="23"/>
    </location>
</feature>
<proteinExistence type="predicted"/>
<feature type="region of interest" description="Disordered" evidence="1">
    <location>
        <begin position="95"/>
        <end position="132"/>
    </location>
</feature>
<protein>
    <recommendedName>
        <fullName evidence="5">PRC-barrel domain-containing protein</fullName>
    </recommendedName>
</protein>
<gene>
    <name evidence="3" type="ORF">GGQ61_002549</name>
</gene>
<reference evidence="3 4" key="1">
    <citation type="submission" date="2020-08" db="EMBL/GenBank/DDBJ databases">
        <title>Genomic Encyclopedia of Type Strains, Phase IV (KMG-IV): sequencing the most valuable type-strain genomes for metagenomic binning, comparative biology and taxonomic classification.</title>
        <authorList>
            <person name="Goeker M."/>
        </authorList>
    </citation>
    <scope>NUCLEOTIDE SEQUENCE [LARGE SCALE GENOMIC DNA]</scope>
    <source>
        <strain evidence="3 4">DSM 21793</strain>
    </source>
</reference>
<feature type="region of interest" description="Disordered" evidence="1">
    <location>
        <begin position="21"/>
        <end position="73"/>
    </location>
</feature>
<feature type="chain" id="PRO_5032898856" description="PRC-barrel domain-containing protein" evidence="2">
    <location>
        <begin position="24"/>
        <end position="132"/>
    </location>
</feature>
<comment type="caution">
    <text evidence="3">The sequence shown here is derived from an EMBL/GenBank/DDBJ whole genome shotgun (WGS) entry which is preliminary data.</text>
</comment>
<evidence type="ECO:0000313" key="4">
    <source>
        <dbReference type="Proteomes" id="UP000530564"/>
    </source>
</evidence>
<dbReference type="Proteomes" id="UP000530564">
    <property type="component" value="Unassembled WGS sequence"/>
</dbReference>
<feature type="compositionally biased region" description="Low complexity" evidence="1">
    <location>
        <begin position="110"/>
        <end position="124"/>
    </location>
</feature>
<keyword evidence="2" id="KW-0732">Signal</keyword>
<dbReference type="EMBL" id="JACIDK010000003">
    <property type="protein sequence ID" value="MBB3891821.1"/>
    <property type="molecule type" value="Genomic_DNA"/>
</dbReference>
<dbReference type="AlphaFoldDB" id="A0A840A2U2"/>
<dbReference type="RefSeq" id="WP_183773280.1">
    <property type="nucleotide sequence ID" value="NZ_JACIDK010000003.1"/>
</dbReference>
<evidence type="ECO:0000256" key="2">
    <source>
        <dbReference type="SAM" id="SignalP"/>
    </source>
</evidence>
<accession>A0A840A2U2</accession>
<keyword evidence="4" id="KW-1185">Reference proteome</keyword>
<organism evidence="3 4">
    <name type="scientific">Phenylobacterium haematophilum</name>
    <dbReference type="NCBI Taxonomy" id="98513"/>
    <lineage>
        <taxon>Bacteria</taxon>
        <taxon>Pseudomonadati</taxon>
        <taxon>Pseudomonadota</taxon>
        <taxon>Alphaproteobacteria</taxon>
        <taxon>Caulobacterales</taxon>
        <taxon>Caulobacteraceae</taxon>
        <taxon>Phenylobacterium</taxon>
    </lineage>
</organism>